<evidence type="ECO:0008006" key="5">
    <source>
        <dbReference type="Google" id="ProtNLM"/>
    </source>
</evidence>
<dbReference type="SUPFAM" id="SSF48452">
    <property type="entry name" value="TPR-like"/>
    <property type="match status" value="2"/>
</dbReference>
<evidence type="ECO:0000256" key="2">
    <source>
        <dbReference type="ARBA" id="ARBA00022803"/>
    </source>
</evidence>
<accession>C4M1I4</accession>
<dbReference type="VEuPathDB" id="AmoebaDB:EHI5A_093670"/>
<proteinExistence type="predicted"/>
<dbReference type="VEuPathDB" id="AmoebaDB:EHI8A_232620"/>
<dbReference type="InterPro" id="IPR021183">
    <property type="entry name" value="NatA_aux_su"/>
</dbReference>
<dbReference type="PANTHER" id="PTHR22767:SF2">
    <property type="entry name" value="N(ALPHA)-ACETYLTRANSFERASE 15_16, ISOFORM A"/>
    <property type="match status" value="1"/>
</dbReference>
<evidence type="ECO:0000256" key="1">
    <source>
        <dbReference type="ARBA" id="ARBA00022737"/>
    </source>
</evidence>
<reference evidence="3" key="1">
    <citation type="journal article" date="2005" name="Nature">
        <title>The genome of the protist parasite Entamoeba histolytica.</title>
        <authorList>
            <person name="Loftus B."/>
            <person name="Anderson I."/>
            <person name="Davies R."/>
            <person name="Alsmark U.C."/>
            <person name="Samuelson J."/>
            <person name="Amedeo P."/>
            <person name="Roncaglia P."/>
            <person name="Berriman M."/>
            <person name="Hirt R.P."/>
            <person name="Mann B.J."/>
            <person name="Nozaki T."/>
            <person name="Suh B."/>
            <person name="Pop M."/>
            <person name="Duchene M."/>
            <person name="Ackers J."/>
            <person name="Tannich E."/>
            <person name="Leippe M."/>
            <person name="Hofer M."/>
            <person name="Bruchhaus I."/>
            <person name="Willhoeft U."/>
            <person name="Bhattacharya A."/>
            <person name="Chillingworth T."/>
            <person name="Churcher C."/>
            <person name="Hance Z."/>
            <person name="Harris B."/>
            <person name="Harris D."/>
            <person name="Jagels K."/>
            <person name="Moule S."/>
            <person name="Mungall K."/>
            <person name="Ormond D."/>
            <person name="Squares R."/>
            <person name="Whitehead S."/>
            <person name="Quail M.A."/>
            <person name="Rabbinowitsch E."/>
            <person name="Norbertczak H."/>
            <person name="Price C."/>
            <person name="Wang Z."/>
            <person name="Guillen N."/>
            <person name="Gilchrist C."/>
            <person name="Stroup S.E."/>
            <person name="Bhattacharya S."/>
            <person name="Lohia A."/>
            <person name="Foster P.G."/>
            <person name="Sicheritz-Ponten T."/>
            <person name="Weber C."/>
            <person name="Singh U."/>
            <person name="Mukherjee C."/>
            <person name="El-Sayed N.M."/>
            <person name="Petri W.A.Jr."/>
            <person name="Clark C.G."/>
            <person name="Embley T.M."/>
            <person name="Barrell B."/>
            <person name="Fraser C.M."/>
            <person name="Hall N."/>
        </authorList>
    </citation>
    <scope>NUCLEOTIDE SEQUENCE [LARGE SCALE GENOMIC DNA]</scope>
    <source>
        <strain evidence="3">HM-1:IMSS</strain>
    </source>
</reference>
<dbReference type="HOGENOM" id="CLU_006686_1_1_1"/>
<dbReference type="InParanoid" id="C4M1I4"/>
<dbReference type="OrthoDB" id="10263032at2759"/>
<dbReference type="STRING" id="5759.C4M1I4"/>
<evidence type="ECO:0000313" key="3">
    <source>
        <dbReference type="EMBL" id="EAL44935.2"/>
    </source>
</evidence>
<dbReference type="FunCoup" id="C4M1I4">
    <property type="interactions" value="721"/>
</dbReference>
<keyword evidence="1" id="KW-0677">Repeat</keyword>
<dbReference type="RefSeq" id="XP_650321.2">
    <property type="nucleotide sequence ID" value="XM_645229.2"/>
</dbReference>
<dbReference type="KEGG" id="ehi:EHI_000930"/>
<dbReference type="InterPro" id="IPR011990">
    <property type="entry name" value="TPR-like_helical_dom_sf"/>
</dbReference>
<dbReference type="PANTHER" id="PTHR22767">
    <property type="entry name" value="N-TERMINAL ACETYLTRANSFERASE-RELATED"/>
    <property type="match status" value="1"/>
</dbReference>
<dbReference type="EMBL" id="DS571210">
    <property type="protein sequence ID" value="EAL44935.2"/>
    <property type="molecule type" value="Genomic_DNA"/>
</dbReference>
<organism evidence="3 4">
    <name type="scientific">Entamoeba histolytica (strain ATCC 30459 / HM-1:IMSS / ABRM)</name>
    <dbReference type="NCBI Taxonomy" id="294381"/>
    <lineage>
        <taxon>Eukaryota</taxon>
        <taxon>Amoebozoa</taxon>
        <taxon>Evosea</taxon>
        <taxon>Archamoebae</taxon>
        <taxon>Mastigamoebida</taxon>
        <taxon>Entamoebidae</taxon>
        <taxon>Entamoeba</taxon>
    </lineage>
</organism>
<protein>
    <recommendedName>
        <fullName evidence="5">Tetratricopeptide repeat-containing protein</fullName>
    </recommendedName>
</protein>
<dbReference type="InterPro" id="IPR019734">
    <property type="entry name" value="TPR_rpt"/>
</dbReference>
<dbReference type="FunFam" id="1.25.40.1040:FF:000020">
    <property type="entry name" value="Tetratricopeptide repeat-containing protein"/>
    <property type="match status" value="1"/>
</dbReference>
<sequence>MSKLSAEEIQKQQKFTLAQSETYKKICKEYESKKYSQALNNLNKILKVIPENGEAIAMKNLILYQTEQQEAKETIEGIKYALRNNLRSATIWHLYGIVCRSEKRYSEALKAFKTMNNLDGKSLFLKRDLYCLQMQNHDYNGALQTRTQMVDMKRDFGGNWICKATSAFCAAKYEIAFQSLNVFMTHFAKKQDDWRWSDLLQFKIIILIEGKMYEKALEFLKKEGQFILDKTFVKEELLKCYFNLQNTKEVKNILKELFKLNPYNELYHSILLDLFNINLGKLNSDDSLKELQEFYKEVNFDKSYFVQIEYFCLRSFNEELKKELEMFIDELITLKKTNINKLLNNVFNSKISIDAELKYQCVLNKLKDLSHAARYCLSYKNIPAKEIQNKSSSILLNYVSMIIQSGDLNEALEYLEIIDKDEFILQKYYWKAKCLSKREEFKQAIKYLELIREKQPYNRNLLNKIIKYSLKCNEIENACNLLKIINSKDENDPSSTNAYLLLAFANAYFLKGDLENAKRYIEQILSYFNRLQVDLFDFHLYVYEKMSVVAYLDLLRNVESFDNSDLKKKAIELLELINGGQ</sequence>
<dbReference type="SMART" id="SM00028">
    <property type="entry name" value="TPR"/>
    <property type="match status" value="4"/>
</dbReference>
<gene>
    <name evidence="3" type="ORF">EHI_000930</name>
</gene>
<dbReference type="OMA" id="INPDHPW"/>
<keyword evidence="4" id="KW-1185">Reference proteome</keyword>
<evidence type="ECO:0000313" key="4">
    <source>
        <dbReference type="Proteomes" id="UP000001926"/>
    </source>
</evidence>
<reference evidence="3" key="2">
    <citation type="submission" date="2007-03" db="EMBL/GenBank/DDBJ databases">
        <authorList>
            <person name="Lorenzi H."/>
            <person name="Amedeo P."/>
            <person name="Inman J."/>
            <person name="Schobel S."/>
            <person name="Caler E."/>
        </authorList>
    </citation>
    <scope>GENOME REANNOTATION</scope>
    <source>
        <strain evidence="3">HM-1:IMSS</strain>
    </source>
</reference>
<dbReference type="Gene3D" id="1.25.40.1010">
    <property type="match status" value="1"/>
</dbReference>
<dbReference type="AlphaFoldDB" id="C4M1I4"/>
<dbReference type="VEuPathDB" id="AmoebaDB:EHI7A_196700"/>
<keyword evidence="2" id="KW-0802">TPR repeat</keyword>
<dbReference type="GeneID" id="3404623"/>
<dbReference type="VEuPathDB" id="AmoebaDB:KM1_294390"/>
<dbReference type="Gene3D" id="1.25.40.1040">
    <property type="match status" value="1"/>
</dbReference>
<dbReference type="GO" id="GO:0005737">
    <property type="term" value="C:cytoplasm"/>
    <property type="evidence" value="ECO:0000318"/>
    <property type="project" value="GO_Central"/>
</dbReference>
<dbReference type="Pfam" id="PF12569">
    <property type="entry name" value="NatA_aux_su"/>
    <property type="match status" value="1"/>
</dbReference>
<name>C4M1I4_ENTH1</name>
<dbReference type="GO" id="GO:0010698">
    <property type="term" value="F:acetyltransferase activator activity"/>
    <property type="evidence" value="ECO:0000318"/>
    <property type="project" value="GO_Central"/>
</dbReference>
<dbReference type="Proteomes" id="UP000001926">
    <property type="component" value="Partially assembled WGS sequence"/>
</dbReference>
<dbReference type="VEuPathDB" id="AmoebaDB:EHI_000930"/>